<evidence type="ECO:0000259" key="5">
    <source>
        <dbReference type="PROSITE" id="PS50931"/>
    </source>
</evidence>
<dbReference type="KEGG" id="ares:IWH25_07585"/>
<dbReference type="Pfam" id="PF03466">
    <property type="entry name" value="LysR_substrate"/>
    <property type="match status" value="1"/>
</dbReference>
<evidence type="ECO:0000256" key="2">
    <source>
        <dbReference type="ARBA" id="ARBA00023015"/>
    </source>
</evidence>
<organism evidence="6 7">
    <name type="scientific">Azospira restricta</name>
    <dbReference type="NCBI Taxonomy" id="404405"/>
    <lineage>
        <taxon>Bacteria</taxon>
        <taxon>Pseudomonadati</taxon>
        <taxon>Pseudomonadota</taxon>
        <taxon>Betaproteobacteria</taxon>
        <taxon>Rhodocyclales</taxon>
        <taxon>Rhodocyclaceae</taxon>
        <taxon>Azospira</taxon>
    </lineage>
</organism>
<dbReference type="PANTHER" id="PTHR30579">
    <property type="entry name" value="TRANSCRIPTIONAL REGULATOR"/>
    <property type="match status" value="1"/>
</dbReference>
<evidence type="ECO:0000313" key="6">
    <source>
        <dbReference type="EMBL" id="QRJ65185.1"/>
    </source>
</evidence>
<dbReference type="GO" id="GO:0003677">
    <property type="term" value="F:DNA binding"/>
    <property type="evidence" value="ECO:0007669"/>
    <property type="project" value="UniProtKB-KW"/>
</dbReference>
<dbReference type="RefSeq" id="WP_203388709.1">
    <property type="nucleotide sequence ID" value="NZ_CP064781.1"/>
</dbReference>
<keyword evidence="7" id="KW-1185">Reference proteome</keyword>
<dbReference type="SUPFAM" id="SSF53850">
    <property type="entry name" value="Periplasmic binding protein-like II"/>
    <property type="match status" value="1"/>
</dbReference>
<comment type="similarity">
    <text evidence="1">Belongs to the LysR transcriptional regulatory family.</text>
</comment>
<keyword evidence="2" id="KW-0805">Transcription regulation</keyword>
<evidence type="ECO:0000256" key="4">
    <source>
        <dbReference type="ARBA" id="ARBA00023163"/>
    </source>
</evidence>
<proteinExistence type="inferred from homology"/>
<dbReference type="InterPro" id="IPR036390">
    <property type="entry name" value="WH_DNA-bd_sf"/>
</dbReference>
<dbReference type="PRINTS" id="PR00039">
    <property type="entry name" value="HTHLYSR"/>
</dbReference>
<dbReference type="Gene3D" id="3.40.190.10">
    <property type="entry name" value="Periplasmic binding protein-like II"/>
    <property type="match status" value="2"/>
</dbReference>
<sequence>MRTRHLDPEALRALVAIADTAGFSAAAQQLGRTQSAVSLQIKRLEEALGQTLLKRVQGRVDGPTAEGELLIAYAREILRLNDEAYASVAENAAAGSLRIGVPEELMEHVFPPAMRRFQALFPRMRVTLRAGPSPELRQALAAGEFDLILFKHCDATPPKGCVPVWSEPLAWMAGEGYATGLPTPLPLALFGENCVFRIAVTAALAKAGVAWQLAYSGASVSGLRQAVMCGLGIGVLPRSLLLPGMVEIAAGLPRLPDANLAAAFAPGQPLPAAERFVALMGEELRQQRGMRAAA</sequence>
<dbReference type="InterPro" id="IPR005119">
    <property type="entry name" value="LysR_subst-bd"/>
</dbReference>
<keyword evidence="4" id="KW-0804">Transcription</keyword>
<protein>
    <submittedName>
        <fullName evidence="6">LysR family transcriptional regulator</fullName>
    </submittedName>
</protein>
<dbReference type="InterPro" id="IPR000847">
    <property type="entry name" value="LysR_HTH_N"/>
</dbReference>
<evidence type="ECO:0000313" key="7">
    <source>
        <dbReference type="Proteomes" id="UP000663444"/>
    </source>
</evidence>
<dbReference type="SUPFAM" id="SSF46785">
    <property type="entry name" value="Winged helix' DNA-binding domain"/>
    <property type="match status" value="1"/>
</dbReference>
<dbReference type="EMBL" id="CP064781">
    <property type="protein sequence ID" value="QRJ65185.1"/>
    <property type="molecule type" value="Genomic_DNA"/>
</dbReference>
<dbReference type="Pfam" id="PF00126">
    <property type="entry name" value="HTH_1"/>
    <property type="match status" value="1"/>
</dbReference>
<dbReference type="Proteomes" id="UP000663444">
    <property type="component" value="Chromosome"/>
</dbReference>
<accession>A0A974SRJ1</accession>
<reference evidence="6" key="1">
    <citation type="submission" date="2020-11" db="EMBL/GenBank/DDBJ databases">
        <title>Azospira restricta DSM 18626 genome sequence.</title>
        <authorList>
            <person name="Moe W.M."/>
        </authorList>
    </citation>
    <scope>NUCLEOTIDE SEQUENCE</scope>
    <source>
        <strain evidence="6">DSM 18626</strain>
    </source>
</reference>
<dbReference type="Gene3D" id="1.10.10.10">
    <property type="entry name" value="Winged helix-like DNA-binding domain superfamily/Winged helix DNA-binding domain"/>
    <property type="match status" value="1"/>
</dbReference>
<gene>
    <name evidence="6" type="ORF">IWH25_07585</name>
</gene>
<feature type="domain" description="HTH lysR-type" evidence="5">
    <location>
        <begin position="6"/>
        <end position="64"/>
    </location>
</feature>
<dbReference type="GO" id="GO:0003700">
    <property type="term" value="F:DNA-binding transcription factor activity"/>
    <property type="evidence" value="ECO:0007669"/>
    <property type="project" value="InterPro"/>
</dbReference>
<dbReference type="InterPro" id="IPR050176">
    <property type="entry name" value="LTTR"/>
</dbReference>
<dbReference type="PANTHER" id="PTHR30579:SF7">
    <property type="entry name" value="HTH-TYPE TRANSCRIPTIONAL REGULATOR LRHA-RELATED"/>
    <property type="match status" value="1"/>
</dbReference>
<dbReference type="AlphaFoldDB" id="A0A974SRJ1"/>
<name>A0A974SRJ1_9RHOO</name>
<dbReference type="PROSITE" id="PS50931">
    <property type="entry name" value="HTH_LYSR"/>
    <property type="match status" value="1"/>
</dbReference>
<keyword evidence="3" id="KW-0238">DNA-binding</keyword>
<evidence type="ECO:0000256" key="3">
    <source>
        <dbReference type="ARBA" id="ARBA00023125"/>
    </source>
</evidence>
<evidence type="ECO:0000256" key="1">
    <source>
        <dbReference type="ARBA" id="ARBA00009437"/>
    </source>
</evidence>
<dbReference type="InterPro" id="IPR036388">
    <property type="entry name" value="WH-like_DNA-bd_sf"/>
</dbReference>